<dbReference type="Proteomes" id="UP001472677">
    <property type="component" value="Unassembled WGS sequence"/>
</dbReference>
<gene>
    <name evidence="1" type="ORF">V6N12_049484</name>
</gene>
<name>A0ABR2CBG9_9ROSI</name>
<comment type="caution">
    <text evidence="1">The sequence shown here is derived from an EMBL/GenBank/DDBJ whole genome shotgun (WGS) entry which is preliminary data.</text>
</comment>
<evidence type="ECO:0000313" key="2">
    <source>
        <dbReference type="Proteomes" id="UP001472677"/>
    </source>
</evidence>
<protein>
    <submittedName>
        <fullName evidence="1">Uncharacterized protein</fullName>
    </submittedName>
</protein>
<organism evidence="1 2">
    <name type="scientific">Hibiscus sabdariffa</name>
    <name type="common">roselle</name>
    <dbReference type="NCBI Taxonomy" id="183260"/>
    <lineage>
        <taxon>Eukaryota</taxon>
        <taxon>Viridiplantae</taxon>
        <taxon>Streptophyta</taxon>
        <taxon>Embryophyta</taxon>
        <taxon>Tracheophyta</taxon>
        <taxon>Spermatophyta</taxon>
        <taxon>Magnoliopsida</taxon>
        <taxon>eudicotyledons</taxon>
        <taxon>Gunneridae</taxon>
        <taxon>Pentapetalae</taxon>
        <taxon>rosids</taxon>
        <taxon>malvids</taxon>
        <taxon>Malvales</taxon>
        <taxon>Malvaceae</taxon>
        <taxon>Malvoideae</taxon>
        <taxon>Hibiscus</taxon>
    </lineage>
</organism>
<sequence length="83" mass="9201">MRVSVRLGGKRRPGAWRGEVSGKCWEVEGGSNSGLGCVGRRVSEGIVDLAQITMATCSAFHCNFFFFFFFFISLSLSLRLDML</sequence>
<reference evidence="1 2" key="1">
    <citation type="journal article" date="2024" name="G3 (Bethesda)">
        <title>Genome assembly of Hibiscus sabdariffa L. provides insights into metabolisms of medicinal natural products.</title>
        <authorList>
            <person name="Kim T."/>
        </authorList>
    </citation>
    <scope>NUCLEOTIDE SEQUENCE [LARGE SCALE GENOMIC DNA]</scope>
    <source>
        <strain evidence="1">TK-2024</strain>
        <tissue evidence="1">Old leaves</tissue>
    </source>
</reference>
<accession>A0ABR2CBG9</accession>
<evidence type="ECO:0000313" key="1">
    <source>
        <dbReference type="EMBL" id="KAK8516769.1"/>
    </source>
</evidence>
<dbReference type="EMBL" id="JBBPBM010000057">
    <property type="protein sequence ID" value="KAK8516769.1"/>
    <property type="molecule type" value="Genomic_DNA"/>
</dbReference>
<keyword evidence="2" id="KW-1185">Reference proteome</keyword>
<proteinExistence type="predicted"/>